<dbReference type="eggNOG" id="COG3299">
    <property type="taxonomic scope" value="Bacteria"/>
</dbReference>
<dbReference type="Pfam" id="PF04865">
    <property type="entry name" value="Baseplate_J"/>
    <property type="match status" value="1"/>
</dbReference>
<dbReference type="EMBL" id="GG658170">
    <property type="protein sequence ID" value="EEO29966.1"/>
    <property type="molecule type" value="Genomic_DNA"/>
</dbReference>
<gene>
    <name evidence="2" type="ORF">OFBG_00994</name>
</gene>
<evidence type="ECO:0000313" key="3">
    <source>
        <dbReference type="Proteomes" id="UP000005089"/>
    </source>
</evidence>
<dbReference type="InterPro" id="IPR006949">
    <property type="entry name" value="Barrel_Baseplate_J-like"/>
</dbReference>
<name>C3X9U0_OXAFO</name>
<sequence length="391" mass="40816">MTALIATITDKGVLAPTYSEVLAELQKKFRAIYGQDINLDNDTADGQWLGIVASAINDANAALTASYTGYAPSTASGAALSSIVRTNGISRNRASFSSVDLRCIGQAGSTISGGIVEDENGNRWKLPDTVVIPPQGEITVTAICSKEGAIEALPGTVTKIMTPTLGWQTVSNPAAAALGQAVETDAQLRARQKQSVALPSRSVFEGILASVAAIDGVSAISGIDNDTSRTDSNGIPPHSIAIIADGGDTQAIADAIFRKKGPGTGTYGNTSQQVFDRYDVVHNISFSRSVRKAISAKVTIVPLTGYETGIGERIRKTVADFIDGLAIGESLMLTRLYLPASLNGSADLATYKLVSVETSADGETFGQSDIAIRFNERAACDPASVELVIQS</sequence>
<accession>C3X9U0</accession>
<reference evidence="2 3" key="1">
    <citation type="submission" date="2009-02" db="EMBL/GenBank/DDBJ databases">
        <title>The Genome Sequence of Oxalobacter formigenes OXCC13.</title>
        <authorList>
            <consortium name="The Broad Institute Genome Sequencing Platform"/>
            <person name="Ward D."/>
            <person name="Young S.K."/>
            <person name="Kodira C.D."/>
            <person name="Zeng Q."/>
            <person name="Koehrsen M."/>
            <person name="Alvarado L."/>
            <person name="Berlin A."/>
            <person name="Borenstein D."/>
            <person name="Chen Z."/>
            <person name="Engels R."/>
            <person name="Freedman E."/>
            <person name="Gellesch M."/>
            <person name="Goldberg J."/>
            <person name="Griggs A."/>
            <person name="Gujja S."/>
            <person name="Heiman D."/>
            <person name="Hepburn T."/>
            <person name="Howarth C."/>
            <person name="Jen D."/>
            <person name="Larson L."/>
            <person name="Lewis B."/>
            <person name="Mehta T."/>
            <person name="Park D."/>
            <person name="Pearson M."/>
            <person name="Roberts A."/>
            <person name="Saif S."/>
            <person name="Shea T."/>
            <person name="Shenoy N."/>
            <person name="Sisk P."/>
            <person name="Stolte C."/>
            <person name="Sykes S."/>
            <person name="Walk T."/>
            <person name="White J."/>
            <person name="Yandava C."/>
            <person name="Allison M.J."/>
            <person name="Lander E."/>
            <person name="Nusbaum C."/>
            <person name="Galagan J."/>
            <person name="Birren B."/>
        </authorList>
    </citation>
    <scope>NUCLEOTIDE SEQUENCE [LARGE SCALE GENOMIC DNA]</scope>
    <source>
        <strain evidence="2 3">OXCC13</strain>
    </source>
</reference>
<organism evidence="2 3">
    <name type="scientific">Oxalobacter formigenes OXCC13</name>
    <dbReference type="NCBI Taxonomy" id="556269"/>
    <lineage>
        <taxon>Bacteria</taxon>
        <taxon>Pseudomonadati</taxon>
        <taxon>Pseudomonadota</taxon>
        <taxon>Betaproteobacteria</taxon>
        <taxon>Burkholderiales</taxon>
        <taxon>Oxalobacteraceae</taxon>
        <taxon>Oxalobacter</taxon>
    </lineage>
</organism>
<proteinExistence type="predicted"/>
<evidence type="ECO:0000259" key="1">
    <source>
        <dbReference type="Pfam" id="PF04865"/>
    </source>
</evidence>
<evidence type="ECO:0000313" key="2">
    <source>
        <dbReference type="EMBL" id="EEO29966.1"/>
    </source>
</evidence>
<dbReference type="RefSeq" id="WP_005880781.1">
    <property type="nucleotide sequence ID" value="NZ_CP019430.1"/>
</dbReference>
<dbReference type="OrthoDB" id="5465441at2"/>
<dbReference type="HOGENOM" id="CLU_045101_1_1_4"/>
<dbReference type="AlphaFoldDB" id="C3X9U0"/>
<dbReference type="Proteomes" id="UP000005089">
    <property type="component" value="Unassembled WGS sequence"/>
</dbReference>
<keyword evidence="3" id="KW-1185">Reference proteome</keyword>
<feature type="domain" description="Baseplate protein J-like barrel" evidence="1">
    <location>
        <begin position="101"/>
        <end position="178"/>
    </location>
</feature>
<dbReference type="GeneID" id="77135039"/>
<protein>
    <recommendedName>
        <fullName evidence="1">Baseplate protein J-like barrel domain-containing protein</fullName>
    </recommendedName>
</protein>
<dbReference type="STRING" id="847.BRW83_1152"/>